<dbReference type="GO" id="GO:0003777">
    <property type="term" value="F:microtubule motor activity"/>
    <property type="evidence" value="ECO:0007669"/>
    <property type="project" value="InterPro"/>
</dbReference>
<feature type="coiled-coil region" evidence="7">
    <location>
        <begin position="404"/>
        <end position="448"/>
    </location>
</feature>
<evidence type="ECO:0000256" key="6">
    <source>
        <dbReference type="RuleBase" id="RU000394"/>
    </source>
</evidence>
<proteinExistence type="inferred from homology"/>
<organism evidence="10 11">
    <name type="scientific">Pelobates cultripes</name>
    <name type="common">Western spadefoot toad</name>
    <dbReference type="NCBI Taxonomy" id="61616"/>
    <lineage>
        <taxon>Eukaryota</taxon>
        <taxon>Metazoa</taxon>
        <taxon>Chordata</taxon>
        <taxon>Craniata</taxon>
        <taxon>Vertebrata</taxon>
        <taxon>Euteleostomi</taxon>
        <taxon>Amphibia</taxon>
        <taxon>Batrachia</taxon>
        <taxon>Anura</taxon>
        <taxon>Pelobatoidea</taxon>
        <taxon>Pelobatidae</taxon>
        <taxon>Pelobates</taxon>
    </lineage>
</organism>
<evidence type="ECO:0000259" key="9">
    <source>
        <dbReference type="PROSITE" id="PS50067"/>
    </source>
</evidence>
<evidence type="ECO:0000256" key="7">
    <source>
        <dbReference type="SAM" id="Coils"/>
    </source>
</evidence>
<accession>A0AAD1RTN3</accession>
<dbReference type="GO" id="GO:0005874">
    <property type="term" value="C:microtubule"/>
    <property type="evidence" value="ECO:0007669"/>
    <property type="project" value="UniProtKB-KW"/>
</dbReference>
<evidence type="ECO:0000313" key="10">
    <source>
        <dbReference type="EMBL" id="CAH2278050.1"/>
    </source>
</evidence>
<dbReference type="PROSITE" id="PS00411">
    <property type="entry name" value="KINESIN_MOTOR_1"/>
    <property type="match status" value="1"/>
</dbReference>
<dbReference type="PANTHER" id="PTHR47972">
    <property type="entry name" value="KINESIN-LIKE PROTEIN KLP-3"/>
    <property type="match status" value="1"/>
</dbReference>
<feature type="coiled-coil region" evidence="7">
    <location>
        <begin position="284"/>
        <end position="353"/>
    </location>
</feature>
<name>A0AAD1RTN3_PELCU</name>
<keyword evidence="6" id="KW-0493">Microtubule</keyword>
<keyword evidence="4" id="KW-0963">Cytoplasm</keyword>
<dbReference type="AlphaFoldDB" id="A0AAD1RTN3"/>
<protein>
    <recommendedName>
        <fullName evidence="6">Kinesin-like protein</fullName>
    </recommendedName>
</protein>
<dbReference type="Gene3D" id="3.40.850.10">
    <property type="entry name" value="Kinesin motor domain"/>
    <property type="match status" value="1"/>
</dbReference>
<keyword evidence="5 6" id="KW-0505">Motor protein</keyword>
<evidence type="ECO:0000256" key="1">
    <source>
        <dbReference type="ARBA" id="ARBA00004245"/>
    </source>
</evidence>
<dbReference type="SUPFAM" id="SSF52540">
    <property type="entry name" value="P-loop containing nucleoside triphosphate hydrolases"/>
    <property type="match status" value="1"/>
</dbReference>
<feature type="domain" description="Kinesin motor" evidence="9">
    <location>
        <begin position="448"/>
        <end position="758"/>
    </location>
</feature>
<keyword evidence="3 5" id="KW-0067">ATP-binding</keyword>
<feature type="binding site" evidence="5">
    <location>
        <begin position="522"/>
        <end position="529"/>
    </location>
    <ligand>
        <name>ATP</name>
        <dbReference type="ChEBI" id="CHEBI:30616"/>
    </ligand>
</feature>
<dbReference type="PRINTS" id="PR00380">
    <property type="entry name" value="KINESINHEAVY"/>
</dbReference>
<evidence type="ECO:0000256" key="2">
    <source>
        <dbReference type="ARBA" id="ARBA00022741"/>
    </source>
</evidence>
<keyword evidence="7" id="KW-0175">Coiled coil</keyword>
<evidence type="ECO:0000256" key="8">
    <source>
        <dbReference type="SAM" id="MobiDB-lite"/>
    </source>
</evidence>
<dbReference type="InterPro" id="IPR036961">
    <property type="entry name" value="Kinesin_motor_dom_sf"/>
</dbReference>
<dbReference type="EMBL" id="OW240914">
    <property type="protein sequence ID" value="CAH2278050.1"/>
    <property type="molecule type" value="Genomic_DNA"/>
</dbReference>
<dbReference type="InterPro" id="IPR019821">
    <property type="entry name" value="Kinesin_motor_CS"/>
</dbReference>
<sequence>MGTGASKGHSAEKHASRDNEDLPSAVLNGFASTLADNNSIGKQRTQSKVEDDEDDEVAEDIEQMVQHFNRPEDTEVGVVLSFQGSVRVRVTESFQEDVSLMFESFLHRNGTLYTCFTQNGTRMYFDDENGIVPFPEELYGEGKFINTQNKPDKAAGDIKQDINGSSGYLENERTSSFYIPGKGMTMTYIFEERTNVCKYFDSDSGAWLILPLLWEANMDFIKHRVEQVKDALPSITDYKEILAALRLCNYDPDEVISMFYAMFGDSLAAIPEQNIESMSFTRDVYEKERQIENLKNQLEERERDLENMRLKCKHLEEEKDHLIRRTEVLQNQVDQLQSEHEKFLKEISEFYRKSSETPNPGPSTLPLKKEVFLKLIKEAHEINVCNNQLRVVAVHDLSDMGQQLKNVQNLMVNMKKSNHELEEIRALYQRETLERKLLYNQLQELRGNIRVFCRCRRDDGKGEHLAFPSDEDILVNHNGSKKRFRFDKVFLPQCTQEDVYEGTLPIIKSCADGYNVCILAYGQTGSGKTYTMMGNDQRPGVNIRSIRELLRICQERERIKYTIKISMLEIYNETLRDLLSQNGNTQLEIRSQGKTIFMPGLTETEVLTENDIKTTMSLGEKNRTVASTKMNTESSRSHLMVILRVNGVDSVSGVVSSAMLTLCDLAGSERISKTEATGQRLVEAAAINKSLTALGQVFTALKSNSLHVPYRNSKLTHLLQPSLSGHAKACVFVNISPDIRDVGETLSSLQFGSSIQQIALGKPIQNTASVKPSH</sequence>
<dbReference type="InterPro" id="IPR027640">
    <property type="entry name" value="Kinesin-like_fam"/>
</dbReference>
<gene>
    <name evidence="10" type="ORF">PECUL_23A022508</name>
</gene>
<keyword evidence="2 5" id="KW-0547">Nucleotide-binding</keyword>
<evidence type="ECO:0000313" key="11">
    <source>
        <dbReference type="Proteomes" id="UP001295444"/>
    </source>
</evidence>
<keyword evidence="4" id="KW-0206">Cytoskeleton</keyword>
<evidence type="ECO:0000256" key="3">
    <source>
        <dbReference type="ARBA" id="ARBA00022840"/>
    </source>
</evidence>
<evidence type="ECO:0000256" key="4">
    <source>
        <dbReference type="ARBA" id="ARBA00023212"/>
    </source>
</evidence>
<dbReference type="PROSITE" id="PS50067">
    <property type="entry name" value="KINESIN_MOTOR_2"/>
    <property type="match status" value="1"/>
</dbReference>
<dbReference type="InterPro" id="IPR027417">
    <property type="entry name" value="P-loop_NTPase"/>
</dbReference>
<reference evidence="10" key="1">
    <citation type="submission" date="2022-03" db="EMBL/GenBank/DDBJ databases">
        <authorList>
            <person name="Alioto T."/>
            <person name="Alioto T."/>
            <person name="Gomez Garrido J."/>
        </authorList>
    </citation>
    <scope>NUCLEOTIDE SEQUENCE</scope>
</reference>
<dbReference type="PANTHER" id="PTHR47972:SF65">
    <property type="entry name" value="KINESIN-LIKE PROTEIN"/>
    <property type="match status" value="1"/>
</dbReference>
<dbReference type="SMART" id="SM00129">
    <property type="entry name" value="KISc"/>
    <property type="match status" value="1"/>
</dbReference>
<comment type="subcellular location">
    <subcellularLocation>
        <location evidence="1">Cytoplasm</location>
        <location evidence="1">Cytoskeleton</location>
    </subcellularLocation>
</comment>
<comment type="similarity">
    <text evidence="5 6">Belongs to the TRAFAC class myosin-kinesin ATPase superfamily. Kinesin family.</text>
</comment>
<evidence type="ECO:0000256" key="5">
    <source>
        <dbReference type="PROSITE-ProRule" id="PRU00283"/>
    </source>
</evidence>
<dbReference type="InterPro" id="IPR001752">
    <property type="entry name" value="Kinesin_motor_dom"/>
</dbReference>
<dbReference type="GO" id="GO:0008017">
    <property type="term" value="F:microtubule binding"/>
    <property type="evidence" value="ECO:0007669"/>
    <property type="project" value="InterPro"/>
</dbReference>
<dbReference type="Pfam" id="PF00225">
    <property type="entry name" value="Kinesin"/>
    <property type="match status" value="1"/>
</dbReference>
<feature type="region of interest" description="Disordered" evidence="8">
    <location>
        <begin position="1"/>
        <end position="27"/>
    </location>
</feature>
<dbReference type="Proteomes" id="UP001295444">
    <property type="component" value="Chromosome 03"/>
</dbReference>
<dbReference type="GO" id="GO:0007018">
    <property type="term" value="P:microtubule-based movement"/>
    <property type="evidence" value="ECO:0007669"/>
    <property type="project" value="InterPro"/>
</dbReference>
<dbReference type="GO" id="GO:0005524">
    <property type="term" value="F:ATP binding"/>
    <property type="evidence" value="ECO:0007669"/>
    <property type="project" value="UniProtKB-UniRule"/>
</dbReference>
<feature type="compositionally biased region" description="Basic and acidic residues" evidence="8">
    <location>
        <begin position="9"/>
        <end position="20"/>
    </location>
</feature>
<keyword evidence="11" id="KW-1185">Reference proteome</keyword>